<accession>A0A914XUA6</accession>
<evidence type="ECO:0000259" key="1">
    <source>
        <dbReference type="PROSITE" id="PS51011"/>
    </source>
</evidence>
<dbReference type="AlphaFoldDB" id="A0A914XUA6"/>
<dbReference type="Proteomes" id="UP000887577">
    <property type="component" value="Unplaced"/>
</dbReference>
<sequence length="296" mass="34350">MDALLDRSGRSSYPQDILDRIYKLGSLGDQFRQLCYTSRIKKDFHSFAFFRNQILRQQNVMQTEIVGELHRHVGVYIENPSTARHNGMVAIVHPSKIFALFNLKLQRELTLNGLNSAECRETLQYLKKHVKIVDPAKFNLIFINCTISVDDLAAFVHDVDPSKRILRLQVLWNNVFLQGYAELLNNVCCSRIVLHILNGSYKTAASFNSFLNAVNRQHSQIYKLEIEYGHRYFDDETYASFVKRNIAFGGKMGMSVFRLPEPASKPTQLAQIYGSFNRKLAFYRLKRTNKWAWRDV</sequence>
<proteinExistence type="predicted"/>
<name>A0A914XUA6_9BILA</name>
<dbReference type="GO" id="GO:0003677">
    <property type="term" value="F:DNA binding"/>
    <property type="evidence" value="ECO:0007669"/>
    <property type="project" value="InterPro"/>
</dbReference>
<evidence type="ECO:0000313" key="2">
    <source>
        <dbReference type="Proteomes" id="UP000887577"/>
    </source>
</evidence>
<evidence type="ECO:0000313" key="3">
    <source>
        <dbReference type="WBParaSite" id="PSU_v2.g10548.t1"/>
    </source>
</evidence>
<feature type="domain" description="ARID" evidence="1">
    <location>
        <begin position="235"/>
        <end position="296"/>
    </location>
</feature>
<organism evidence="2 3">
    <name type="scientific">Panagrolaimus superbus</name>
    <dbReference type="NCBI Taxonomy" id="310955"/>
    <lineage>
        <taxon>Eukaryota</taxon>
        <taxon>Metazoa</taxon>
        <taxon>Ecdysozoa</taxon>
        <taxon>Nematoda</taxon>
        <taxon>Chromadorea</taxon>
        <taxon>Rhabditida</taxon>
        <taxon>Tylenchina</taxon>
        <taxon>Panagrolaimomorpha</taxon>
        <taxon>Panagrolaimoidea</taxon>
        <taxon>Panagrolaimidae</taxon>
        <taxon>Panagrolaimus</taxon>
    </lineage>
</organism>
<dbReference type="PROSITE" id="PS51011">
    <property type="entry name" value="ARID"/>
    <property type="match status" value="1"/>
</dbReference>
<protein>
    <submittedName>
        <fullName evidence="3">ARID domain-containing protein</fullName>
    </submittedName>
</protein>
<keyword evidence="2" id="KW-1185">Reference proteome</keyword>
<reference evidence="3" key="1">
    <citation type="submission" date="2022-11" db="UniProtKB">
        <authorList>
            <consortium name="WormBaseParasite"/>
        </authorList>
    </citation>
    <scope>IDENTIFICATION</scope>
</reference>
<dbReference type="WBParaSite" id="PSU_v2.g10548.t1">
    <property type="protein sequence ID" value="PSU_v2.g10548.t1"/>
    <property type="gene ID" value="PSU_v2.g10548"/>
</dbReference>
<dbReference type="InterPro" id="IPR001606">
    <property type="entry name" value="ARID_dom"/>
</dbReference>